<evidence type="ECO:0000313" key="1">
    <source>
        <dbReference type="EMBL" id="GAH03802.1"/>
    </source>
</evidence>
<sequence>EYYIGEKLKKEYRNNFIASLGNSYINFLQFQAAEKAVQARGGDKNQLGIGQHTDENAAQLYNFLCEDARLKASDDKLSLWKSFLFGKYGNIIIFTKGYDNQGNPTGKFHYNGFAAMDSLIAIYADARGRGDIRMEVELGSATQKFTSTQTGTNPNKTPRLRDLAMRLHMAHIFGGVEPPITMNPFKAGNIYSIGPIFGTSYDTPEKMRDYIIENKKLPPDWKWPQETSIQELTIQAFTMDKDEKQFLEQLTSLKQAMLEARVELLVNHAKGIEPLTEKQLRKLGQNP</sequence>
<name>X1C8U4_9ZZZZ</name>
<protein>
    <submittedName>
        <fullName evidence="1">Uncharacterized protein</fullName>
    </submittedName>
</protein>
<feature type="non-terminal residue" evidence="1">
    <location>
        <position position="287"/>
    </location>
</feature>
<organism evidence="1">
    <name type="scientific">marine sediment metagenome</name>
    <dbReference type="NCBI Taxonomy" id="412755"/>
    <lineage>
        <taxon>unclassified sequences</taxon>
        <taxon>metagenomes</taxon>
        <taxon>ecological metagenomes</taxon>
    </lineage>
</organism>
<accession>X1C8U4</accession>
<reference evidence="1" key="1">
    <citation type="journal article" date="2014" name="Front. Microbiol.">
        <title>High frequency of phylogenetically diverse reductive dehalogenase-homologous genes in deep subseafloor sedimentary metagenomes.</title>
        <authorList>
            <person name="Kawai M."/>
            <person name="Futagami T."/>
            <person name="Toyoda A."/>
            <person name="Takaki Y."/>
            <person name="Nishi S."/>
            <person name="Hori S."/>
            <person name="Arai W."/>
            <person name="Tsubouchi T."/>
            <person name="Morono Y."/>
            <person name="Uchiyama I."/>
            <person name="Ito T."/>
            <person name="Fujiyama A."/>
            <person name="Inagaki F."/>
            <person name="Takami H."/>
        </authorList>
    </citation>
    <scope>NUCLEOTIDE SEQUENCE</scope>
    <source>
        <strain evidence="1">Expedition CK06-06</strain>
    </source>
</reference>
<feature type="non-terminal residue" evidence="1">
    <location>
        <position position="1"/>
    </location>
</feature>
<dbReference type="AlphaFoldDB" id="X1C8U4"/>
<proteinExistence type="predicted"/>
<dbReference type="EMBL" id="BART01023071">
    <property type="protein sequence ID" value="GAH03802.1"/>
    <property type="molecule type" value="Genomic_DNA"/>
</dbReference>
<comment type="caution">
    <text evidence="1">The sequence shown here is derived from an EMBL/GenBank/DDBJ whole genome shotgun (WGS) entry which is preliminary data.</text>
</comment>
<gene>
    <name evidence="1" type="ORF">S01H4_42077</name>
</gene>